<dbReference type="CDD" id="cd10839">
    <property type="entry name" value="cpPDZ1_DegP-like"/>
    <property type="match status" value="1"/>
</dbReference>
<keyword evidence="9" id="KW-0720">Serine protease</keyword>
<comment type="catalytic activity">
    <reaction evidence="1">
        <text>Acts on substrates that are at least partially unfolded. The cleavage site P1 residue is normally between a pair of hydrophobic residues, such as Val-|-Val.</text>
        <dbReference type="EC" id="3.4.21.107"/>
    </reaction>
</comment>
<dbReference type="EMBL" id="JBBYXI010000002">
    <property type="protein sequence ID" value="MEN3930439.1"/>
    <property type="molecule type" value="Genomic_DNA"/>
</dbReference>
<dbReference type="InterPro" id="IPR036034">
    <property type="entry name" value="PDZ_sf"/>
</dbReference>
<dbReference type="Pfam" id="PF13180">
    <property type="entry name" value="PDZ_2"/>
    <property type="match status" value="1"/>
</dbReference>
<evidence type="ECO:0000256" key="11">
    <source>
        <dbReference type="ARBA" id="ARBA00032850"/>
    </source>
</evidence>
<dbReference type="PANTHER" id="PTHR22939:SF130">
    <property type="entry name" value="PERIPLASMIC SERINE ENDOPROTEASE DEGP-LIKE-RELATED"/>
    <property type="match status" value="1"/>
</dbReference>
<dbReference type="Proteomes" id="UP001418637">
    <property type="component" value="Unassembled WGS sequence"/>
</dbReference>
<evidence type="ECO:0000256" key="7">
    <source>
        <dbReference type="ARBA" id="ARBA00022764"/>
    </source>
</evidence>
<dbReference type="Gene3D" id="2.30.42.10">
    <property type="match status" value="1"/>
</dbReference>
<dbReference type="RefSeq" id="WP_346336449.1">
    <property type="nucleotide sequence ID" value="NZ_JBBYXI010000002.1"/>
</dbReference>
<comment type="subcellular location">
    <subcellularLocation>
        <location evidence="2">Periplasm</location>
    </subcellularLocation>
</comment>
<comment type="similarity">
    <text evidence="3">Belongs to the peptidase S1C family.</text>
</comment>
<organism evidence="13 14">
    <name type="scientific">Hohaiivirga grylli</name>
    <dbReference type="NCBI Taxonomy" id="3133970"/>
    <lineage>
        <taxon>Bacteria</taxon>
        <taxon>Pseudomonadati</taxon>
        <taxon>Pseudomonadota</taxon>
        <taxon>Alphaproteobacteria</taxon>
        <taxon>Hyphomicrobiales</taxon>
        <taxon>Methylobacteriaceae</taxon>
        <taxon>Hohaiivirga</taxon>
    </lineage>
</organism>
<dbReference type="Pfam" id="PF13365">
    <property type="entry name" value="Trypsin_2"/>
    <property type="match status" value="1"/>
</dbReference>
<comment type="caution">
    <text evidence="13">The sequence shown here is derived from an EMBL/GenBank/DDBJ whole genome shotgun (WGS) entry which is preliminary data.</text>
</comment>
<dbReference type="SMART" id="SM00228">
    <property type="entry name" value="PDZ"/>
    <property type="match status" value="1"/>
</dbReference>
<evidence type="ECO:0000256" key="9">
    <source>
        <dbReference type="ARBA" id="ARBA00022825"/>
    </source>
</evidence>
<dbReference type="InterPro" id="IPR009003">
    <property type="entry name" value="Peptidase_S1_PA"/>
</dbReference>
<dbReference type="InterPro" id="IPR001478">
    <property type="entry name" value="PDZ"/>
</dbReference>
<evidence type="ECO:0000256" key="2">
    <source>
        <dbReference type="ARBA" id="ARBA00004418"/>
    </source>
</evidence>
<evidence type="ECO:0000256" key="6">
    <source>
        <dbReference type="ARBA" id="ARBA00022670"/>
    </source>
</evidence>
<proteinExistence type="inferred from homology"/>
<keyword evidence="6" id="KW-0645">Protease</keyword>
<keyword evidence="10" id="KW-0346">Stress response</keyword>
<reference evidence="13 14" key="1">
    <citation type="submission" date="2024-04" db="EMBL/GenBank/DDBJ databases">
        <title>A novel species isolated from cricket.</title>
        <authorList>
            <person name="Wang H.-C."/>
        </authorList>
    </citation>
    <scope>NUCLEOTIDE SEQUENCE [LARGE SCALE GENOMIC DNA]</scope>
    <source>
        <strain evidence="13 14">WL0021</strain>
    </source>
</reference>
<dbReference type="SUPFAM" id="SSF50156">
    <property type="entry name" value="PDZ domain-like"/>
    <property type="match status" value="1"/>
</dbReference>
<evidence type="ECO:0000256" key="3">
    <source>
        <dbReference type="ARBA" id="ARBA00010541"/>
    </source>
</evidence>
<evidence type="ECO:0000313" key="14">
    <source>
        <dbReference type="Proteomes" id="UP001418637"/>
    </source>
</evidence>
<dbReference type="PRINTS" id="PR00834">
    <property type="entry name" value="PROTEASES2C"/>
</dbReference>
<keyword evidence="8" id="KW-0378">Hydrolase</keyword>
<evidence type="ECO:0000313" key="13">
    <source>
        <dbReference type="EMBL" id="MEN3930439.1"/>
    </source>
</evidence>
<evidence type="ECO:0000259" key="12">
    <source>
        <dbReference type="PROSITE" id="PS50106"/>
    </source>
</evidence>
<protein>
    <recommendedName>
        <fullName evidence="5">Probable periplasmic serine endoprotease DegP-like</fullName>
        <ecNumber evidence="4">3.4.21.107</ecNumber>
    </recommendedName>
    <alternativeName>
        <fullName evidence="11">Protease Do</fullName>
    </alternativeName>
</protein>
<evidence type="ECO:0000256" key="8">
    <source>
        <dbReference type="ARBA" id="ARBA00022801"/>
    </source>
</evidence>
<dbReference type="InterPro" id="IPR001940">
    <property type="entry name" value="Peptidase_S1C"/>
</dbReference>
<gene>
    <name evidence="13" type="ORF">WJT86_05090</name>
</gene>
<accession>A0ABV0BHH8</accession>
<keyword evidence="7" id="KW-0574">Periplasm</keyword>
<dbReference type="SUPFAM" id="SSF50494">
    <property type="entry name" value="Trypsin-like serine proteases"/>
    <property type="match status" value="1"/>
</dbReference>
<name>A0ABV0BHH8_9HYPH</name>
<dbReference type="PANTHER" id="PTHR22939">
    <property type="entry name" value="SERINE PROTEASE FAMILY S1C HTRA-RELATED"/>
    <property type="match status" value="1"/>
</dbReference>
<dbReference type="Gene3D" id="2.40.10.120">
    <property type="match status" value="1"/>
</dbReference>
<sequence length="406" mass="42377">MLNQNKIEKGNLPIANSVRSRPVKSKKLVCAALAAVLMTGGALSSLAFVASEPAHAELRSSDQPIQAAPSFADVIERVKPAVVSVRVKVQNASFSGSGDNSDLSQMPPEMRRFFQQFSDQNQFSGRRSAPVSQAQGSGFFISADGYLVTNNHVVDNAVDVQVLMDDGKTLEAKVVGTDPKSDLALLKVDGQSDLPYVRLAKTKPRVGEWVLAVGNPFGLGGTVTSGIVSAEHRDIGEGPYDDFLQIDASVNRGNSGGPTFNLSGEVVGVNTAIYSPSGGSVGIAFAIPASTVEKITNDLKDKGTVSRGYIGIAIQPVSPEIAEAIGLKDGKGALVARSVLNGPAAKAGIKTGDTIIAVNGEAINEPKDLSRKIASVSPGQSVTVKVFRAGQEREVKLTVESQPKGA</sequence>
<dbReference type="PROSITE" id="PS50106">
    <property type="entry name" value="PDZ"/>
    <property type="match status" value="1"/>
</dbReference>
<evidence type="ECO:0000256" key="1">
    <source>
        <dbReference type="ARBA" id="ARBA00001772"/>
    </source>
</evidence>
<feature type="domain" description="PDZ" evidence="12">
    <location>
        <begin position="294"/>
        <end position="363"/>
    </location>
</feature>
<keyword evidence="14" id="KW-1185">Reference proteome</keyword>
<dbReference type="EC" id="3.4.21.107" evidence="4"/>
<evidence type="ECO:0000256" key="10">
    <source>
        <dbReference type="ARBA" id="ARBA00023016"/>
    </source>
</evidence>
<evidence type="ECO:0000256" key="4">
    <source>
        <dbReference type="ARBA" id="ARBA00013035"/>
    </source>
</evidence>
<evidence type="ECO:0000256" key="5">
    <source>
        <dbReference type="ARBA" id="ARBA00013958"/>
    </source>
</evidence>